<keyword evidence="3" id="KW-0012">Acyltransferase</keyword>
<proteinExistence type="predicted"/>
<dbReference type="InterPro" id="IPR020616">
    <property type="entry name" value="Thiolase_N"/>
</dbReference>
<evidence type="ECO:0000259" key="2">
    <source>
        <dbReference type="Pfam" id="PF22691"/>
    </source>
</evidence>
<comment type="caution">
    <text evidence="3">The sequence shown here is derived from an EMBL/GenBank/DDBJ whole genome shotgun (WGS) entry which is preliminary data.</text>
</comment>
<dbReference type="CDD" id="cd00829">
    <property type="entry name" value="SCP-x_thiolase"/>
    <property type="match status" value="1"/>
</dbReference>
<name>A0A4S3LYS5_9FLAO</name>
<dbReference type="PANTHER" id="PTHR42870">
    <property type="entry name" value="ACETYL-COA C-ACETYLTRANSFERASE"/>
    <property type="match status" value="1"/>
</dbReference>
<dbReference type="Pfam" id="PF22691">
    <property type="entry name" value="Thiolase_C_1"/>
    <property type="match status" value="1"/>
</dbReference>
<gene>
    <name evidence="3" type="ORF">E7Z59_13195</name>
</gene>
<evidence type="ECO:0000313" key="4">
    <source>
        <dbReference type="Proteomes" id="UP000305939"/>
    </source>
</evidence>
<dbReference type="RefSeq" id="WP_136336802.1">
    <property type="nucleotide sequence ID" value="NZ_QXMP01000011.1"/>
</dbReference>
<evidence type="ECO:0000259" key="1">
    <source>
        <dbReference type="Pfam" id="PF00108"/>
    </source>
</evidence>
<dbReference type="SUPFAM" id="SSF53901">
    <property type="entry name" value="Thiolase-like"/>
    <property type="match status" value="1"/>
</dbReference>
<keyword evidence="3" id="KW-0808">Transferase</keyword>
<dbReference type="Pfam" id="PF00108">
    <property type="entry name" value="Thiolase_N"/>
    <property type="match status" value="1"/>
</dbReference>
<dbReference type="AlphaFoldDB" id="A0A4S3LYS5"/>
<feature type="domain" description="Thiolase C-terminal" evidence="2">
    <location>
        <begin position="259"/>
        <end position="391"/>
    </location>
</feature>
<dbReference type="PANTHER" id="PTHR42870:SF1">
    <property type="entry name" value="NON-SPECIFIC LIPID-TRANSFER PROTEIN-LIKE 2"/>
    <property type="match status" value="1"/>
</dbReference>
<dbReference type="GO" id="GO:0003988">
    <property type="term" value="F:acetyl-CoA C-acyltransferase activity"/>
    <property type="evidence" value="ECO:0007669"/>
    <property type="project" value="UniProtKB-ARBA"/>
</dbReference>
<dbReference type="PIRSF" id="PIRSF000429">
    <property type="entry name" value="Ac-CoA_Ac_transf"/>
    <property type="match status" value="1"/>
</dbReference>
<keyword evidence="4" id="KW-1185">Reference proteome</keyword>
<evidence type="ECO:0000313" key="3">
    <source>
        <dbReference type="EMBL" id="THD66732.1"/>
    </source>
</evidence>
<dbReference type="EMBL" id="SSMC01000003">
    <property type="protein sequence ID" value="THD66732.1"/>
    <property type="molecule type" value="Genomic_DNA"/>
</dbReference>
<dbReference type="InterPro" id="IPR055140">
    <property type="entry name" value="Thiolase_C_2"/>
</dbReference>
<organism evidence="3 4">
    <name type="scientific">Robertkochia marina</name>
    <dbReference type="NCBI Taxonomy" id="1227945"/>
    <lineage>
        <taxon>Bacteria</taxon>
        <taxon>Pseudomonadati</taxon>
        <taxon>Bacteroidota</taxon>
        <taxon>Flavobacteriia</taxon>
        <taxon>Flavobacteriales</taxon>
        <taxon>Flavobacteriaceae</taxon>
        <taxon>Robertkochia</taxon>
    </lineage>
</organism>
<dbReference type="InterPro" id="IPR002155">
    <property type="entry name" value="Thiolase"/>
</dbReference>
<dbReference type="Proteomes" id="UP000305939">
    <property type="component" value="Unassembled WGS sequence"/>
</dbReference>
<dbReference type="OrthoDB" id="9785768at2"/>
<reference evidence="3 4" key="1">
    <citation type="submission" date="2019-04" db="EMBL/GenBank/DDBJ databases">
        <title>Draft genome sequence of Robertkochia marina CC-AMO-30D.</title>
        <authorList>
            <person name="Hameed A."/>
            <person name="Lin S.-Y."/>
            <person name="Shahina M."/>
            <person name="Lai W.-A."/>
            <person name="Young C.-C."/>
        </authorList>
    </citation>
    <scope>NUCLEOTIDE SEQUENCE [LARGE SCALE GENOMIC DNA]</scope>
    <source>
        <strain evidence="3 4">CC-AMO-30D</strain>
    </source>
</reference>
<dbReference type="Gene3D" id="3.40.47.10">
    <property type="match status" value="1"/>
</dbReference>
<feature type="domain" description="Thiolase N-terminal" evidence="1">
    <location>
        <begin position="5"/>
        <end position="234"/>
    </location>
</feature>
<protein>
    <submittedName>
        <fullName evidence="3">Propanoyl-CoA acyltransferase</fullName>
    </submittedName>
</protein>
<dbReference type="InterPro" id="IPR016039">
    <property type="entry name" value="Thiolase-like"/>
</dbReference>
<sequence>MNKSVFITGAYNTKFGRLEDQTLYSLFAEAAKGAIEDAGIPVSDIDAVFVGNYSGGSFNNQEHLAPFGVNVLPELRHKPMYRTESACASGTSAIQMGMMALKSGMAKNVLVVGVEKMNSLDTRGTTEALAKASYWEKEGAKRYTFPGLFAEYAKGYMDRYGYTQEQVQEWMAAIASKAYEFGSKNPLAHMGKARSKEDILNLPEEKNPMIANPLRLHDCSLISDGAAAVVLSSAQPESGVEIAASSNATDYLDIVDGNRPNHFLEGASVAVKQALDEAGLTIDDIQVAEVHDCFTITELLIYSALGLTAPGKEYEALENRDVYEGGRCVVNPSGGLKSKGHPVGATGVSMHALLYKQLMGEAIGVAVPGAKAAIALNIGGSGATNMASVLKKV</sequence>
<accession>A0A4S3LYS5</accession>